<name>A0A6A6QZ90_9PEZI</name>
<proteinExistence type="predicted"/>
<organism evidence="2 3">
    <name type="scientific">Lophium mytilinum</name>
    <dbReference type="NCBI Taxonomy" id="390894"/>
    <lineage>
        <taxon>Eukaryota</taxon>
        <taxon>Fungi</taxon>
        <taxon>Dikarya</taxon>
        <taxon>Ascomycota</taxon>
        <taxon>Pezizomycotina</taxon>
        <taxon>Dothideomycetes</taxon>
        <taxon>Pleosporomycetidae</taxon>
        <taxon>Mytilinidiales</taxon>
        <taxon>Mytilinidiaceae</taxon>
        <taxon>Lophium</taxon>
    </lineage>
</organism>
<evidence type="ECO:0000256" key="1">
    <source>
        <dbReference type="SAM" id="MobiDB-lite"/>
    </source>
</evidence>
<feature type="region of interest" description="Disordered" evidence="1">
    <location>
        <begin position="1"/>
        <end position="30"/>
    </location>
</feature>
<evidence type="ECO:0000313" key="2">
    <source>
        <dbReference type="EMBL" id="KAF2497596.1"/>
    </source>
</evidence>
<gene>
    <name evidence="2" type="ORF">BU16DRAFT_525236</name>
</gene>
<keyword evidence="3" id="KW-1185">Reference proteome</keyword>
<dbReference type="AlphaFoldDB" id="A0A6A6QZ90"/>
<dbReference type="Proteomes" id="UP000799750">
    <property type="component" value="Unassembled WGS sequence"/>
</dbReference>
<reference evidence="2" key="1">
    <citation type="journal article" date="2020" name="Stud. Mycol.">
        <title>101 Dothideomycetes genomes: a test case for predicting lifestyles and emergence of pathogens.</title>
        <authorList>
            <person name="Haridas S."/>
            <person name="Albert R."/>
            <person name="Binder M."/>
            <person name="Bloem J."/>
            <person name="Labutti K."/>
            <person name="Salamov A."/>
            <person name="Andreopoulos B."/>
            <person name="Baker S."/>
            <person name="Barry K."/>
            <person name="Bills G."/>
            <person name="Bluhm B."/>
            <person name="Cannon C."/>
            <person name="Castanera R."/>
            <person name="Culley D."/>
            <person name="Daum C."/>
            <person name="Ezra D."/>
            <person name="Gonzalez J."/>
            <person name="Henrissat B."/>
            <person name="Kuo A."/>
            <person name="Liang C."/>
            <person name="Lipzen A."/>
            <person name="Lutzoni F."/>
            <person name="Magnuson J."/>
            <person name="Mondo S."/>
            <person name="Nolan M."/>
            <person name="Ohm R."/>
            <person name="Pangilinan J."/>
            <person name="Park H.-J."/>
            <person name="Ramirez L."/>
            <person name="Alfaro M."/>
            <person name="Sun H."/>
            <person name="Tritt A."/>
            <person name="Yoshinaga Y."/>
            <person name="Zwiers L.-H."/>
            <person name="Turgeon B."/>
            <person name="Goodwin S."/>
            <person name="Spatafora J."/>
            <person name="Crous P."/>
            <person name="Grigoriev I."/>
        </authorList>
    </citation>
    <scope>NUCLEOTIDE SEQUENCE</scope>
    <source>
        <strain evidence="2">CBS 269.34</strain>
    </source>
</reference>
<sequence length="166" mass="19043">MSRLEQPLRKAGGMLMNHAPNSTTLEGKDPPNRVLEILVLSRRHLERPHELTQVSDGVRQNTINYILFTTRAADLRQRLLTRLHPHGDRMCHNMLHSPGRLLVKHKSVVHSMRVLLSFNPVSARHTKLRRQLVRSILVAHDLFADASQIAYPRAAQTLIDPTYMCR</sequence>
<protein>
    <submittedName>
        <fullName evidence="2">Uncharacterized protein</fullName>
    </submittedName>
</protein>
<dbReference type="EMBL" id="MU004186">
    <property type="protein sequence ID" value="KAF2497596.1"/>
    <property type="molecule type" value="Genomic_DNA"/>
</dbReference>
<accession>A0A6A6QZ90</accession>
<evidence type="ECO:0000313" key="3">
    <source>
        <dbReference type="Proteomes" id="UP000799750"/>
    </source>
</evidence>